<comment type="caution">
    <text evidence="2">The sequence shown here is derived from an EMBL/GenBank/DDBJ whole genome shotgun (WGS) entry which is preliminary data.</text>
</comment>
<evidence type="ECO:0000313" key="3">
    <source>
        <dbReference type="Proteomes" id="UP000190890"/>
    </source>
</evidence>
<organism evidence="2 3">
    <name type="scientific">Clostridium puniceum</name>
    <dbReference type="NCBI Taxonomy" id="29367"/>
    <lineage>
        <taxon>Bacteria</taxon>
        <taxon>Bacillati</taxon>
        <taxon>Bacillota</taxon>
        <taxon>Clostridia</taxon>
        <taxon>Eubacteriales</taxon>
        <taxon>Clostridiaceae</taxon>
        <taxon>Clostridium</taxon>
    </lineage>
</organism>
<dbReference type="EMBL" id="LZZM01000138">
    <property type="protein sequence ID" value="OOM77954.1"/>
    <property type="molecule type" value="Genomic_DNA"/>
</dbReference>
<sequence length="423" mass="50187">MDLAPIILFCYNRPEHTKKTIEALKNNELAKDSIIYIFLDGPKKEHDKENIRQVERIIENISGFKEYRIFKSKKNKGLANSIISGVSQIINKHEKVIVLEDDIVTSFQFLTFMNEALEYYEYDDKIYSVGGYNIPIKIPKTYNESVYLSIRAMCWGWGTWKNRWEKVDWEVKDYSIFKNNRRMIDNFNQGGDDLSSMLRQQVDGKLDSWYIRWTYNQYKLQQYSILPTISLVNNIGFDNSGVHCGKTNRYDISLNEKFEWKLNHNLEINEDLINNMRIFFSPIYGEKLIEQKEKMINTYQKRYNFTNKWISSLISNKCVSELLIKKYNIDTVSIYGYGIIGQNLYKQLKKENLLNVHWIVEEEEKKYTDNISCISLENYLKKNKDEILVISLLEEYDDITKKIKSEDTSTKVISIEECMNEDY</sequence>
<evidence type="ECO:0000259" key="1">
    <source>
        <dbReference type="Pfam" id="PF00535"/>
    </source>
</evidence>
<gene>
    <name evidence="2" type="ORF">CLPUN_21270</name>
</gene>
<dbReference type="Pfam" id="PF00535">
    <property type="entry name" value="Glycos_transf_2"/>
    <property type="match status" value="1"/>
</dbReference>
<dbReference type="InterPro" id="IPR029044">
    <property type="entry name" value="Nucleotide-diphossugar_trans"/>
</dbReference>
<feature type="domain" description="Glycosyltransferase 2-like" evidence="1">
    <location>
        <begin position="6"/>
        <end position="137"/>
    </location>
</feature>
<dbReference type="RefSeq" id="WP_158078750.1">
    <property type="nucleotide sequence ID" value="NZ_LZZM01000138.1"/>
</dbReference>
<dbReference type="AlphaFoldDB" id="A0A1S8TK16"/>
<accession>A0A1S8TK16</accession>
<dbReference type="STRING" id="29367.CLPUN_21270"/>
<dbReference type="Proteomes" id="UP000190890">
    <property type="component" value="Unassembled WGS sequence"/>
</dbReference>
<dbReference type="InterPro" id="IPR001173">
    <property type="entry name" value="Glyco_trans_2-like"/>
</dbReference>
<keyword evidence="3" id="KW-1185">Reference proteome</keyword>
<dbReference type="SUPFAM" id="SSF53448">
    <property type="entry name" value="Nucleotide-diphospho-sugar transferases"/>
    <property type="match status" value="1"/>
</dbReference>
<name>A0A1S8TK16_9CLOT</name>
<proteinExistence type="predicted"/>
<reference evidence="2 3" key="1">
    <citation type="submission" date="2016-05" db="EMBL/GenBank/DDBJ databases">
        <title>Microbial solvent formation.</title>
        <authorList>
            <person name="Poehlein A."/>
            <person name="Montoya Solano J.D."/>
            <person name="Flitsch S."/>
            <person name="Krabben P."/>
            <person name="Duerre P."/>
            <person name="Daniel R."/>
        </authorList>
    </citation>
    <scope>NUCLEOTIDE SEQUENCE [LARGE SCALE GENOMIC DNA]</scope>
    <source>
        <strain evidence="2 3">DSM 2619</strain>
    </source>
</reference>
<dbReference type="Gene3D" id="3.90.550.10">
    <property type="entry name" value="Spore Coat Polysaccharide Biosynthesis Protein SpsA, Chain A"/>
    <property type="match status" value="1"/>
</dbReference>
<protein>
    <recommendedName>
        <fullName evidence="1">Glycosyltransferase 2-like domain-containing protein</fullName>
    </recommendedName>
</protein>
<evidence type="ECO:0000313" key="2">
    <source>
        <dbReference type="EMBL" id="OOM77954.1"/>
    </source>
</evidence>
<dbReference type="OrthoDB" id="5180856at2"/>